<protein>
    <recommendedName>
        <fullName evidence="4 7">Signal peptidase I</fullName>
        <ecNumber evidence="3 7">3.4.21.89</ecNumber>
    </recommendedName>
</protein>
<dbReference type="GO" id="GO:0004252">
    <property type="term" value="F:serine-type endopeptidase activity"/>
    <property type="evidence" value="ECO:0007669"/>
    <property type="project" value="InterPro"/>
</dbReference>
<evidence type="ECO:0000256" key="5">
    <source>
        <dbReference type="ARBA" id="ARBA00022801"/>
    </source>
</evidence>
<keyword evidence="7" id="KW-0472">Membrane</keyword>
<dbReference type="AlphaFoldDB" id="S7V370"/>
<dbReference type="PROSITE" id="PS00761">
    <property type="entry name" value="SPASE_I_3"/>
    <property type="match status" value="1"/>
</dbReference>
<evidence type="ECO:0000256" key="3">
    <source>
        <dbReference type="ARBA" id="ARBA00013208"/>
    </source>
</evidence>
<dbReference type="Pfam" id="PF10502">
    <property type="entry name" value="Peptidase_S26"/>
    <property type="match status" value="1"/>
</dbReference>
<dbReference type="eggNOG" id="COG0681">
    <property type="taxonomic scope" value="Bacteria"/>
</dbReference>
<dbReference type="Proteomes" id="UP000014977">
    <property type="component" value="Unassembled WGS sequence"/>
</dbReference>
<dbReference type="PANTHER" id="PTHR43390">
    <property type="entry name" value="SIGNAL PEPTIDASE I"/>
    <property type="match status" value="1"/>
</dbReference>
<dbReference type="InterPro" id="IPR000223">
    <property type="entry name" value="Pept_S26A_signal_pept_1"/>
</dbReference>
<reference evidence="9 10" key="1">
    <citation type="journal article" date="2013" name="Genome Announc.">
        <title>Draft genome sequences for three mercury-methylating, sulfate-reducing bacteria.</title>
        <authorList>
            <person name="Brown S.D."/>
            <person name="Hurt R.A.Jr."/>
            <person name="Gilmour C.C."/>
            <person name="Elias D.A."/>
        </authorList>
    </citation>
    <scope>NUCLEOTIDE SEQUENCE [LARGE SCALE GENOMIC DNA]</scope>
    <source>
        <strain evidence="9 10">DSM 2059</strain>
    </source>
</reference>
<proteinExistence type="inferred from homology"/>
<dbReference type="RefSeq" id="WP_020877516.1">
    <property type="nucleotide sequence ID" value="NZ_ATHJ01000092.1"/>
</dbReference>
<comment type="subcellular location">
    <subcellularLocation>
        <location evidence="7">Membrane</location>
        <topology evidence="7">Single-pass type II membrane protein</topology>
    </subcellularLocation>
</comment>
<dbReference type="GO" id="GO:0006465">
    <property type="term" value="P:signal peptide processing"/>
    <property type="evidence" value="ECO:0007669"/>
    <property type="project" value="InterPro"/>
</dbReference>
<accession>S7V370</accession>
<evidence type="ECO:0000256" key="6">
    <source>
        <dbReference type="PIRSR" id="PIRSR600223-1"/>
    </source>
</evidence>
<dbReference type="InterPro" id="IPR036286">
    <property type="entry name" value="LexA/Signal_pep-like_sf"/>
</dbReference>
<evidence type="ECO:0000313" key="9">
    <source>
        <dbReference type="EMBL" id="EPR39103.1"/>
    </source>
</evidence>
<name>S7V370_DESML</name>
<evidence type="ECO:0000256" key="2">
    <source>
        <dbReference type="ARBA" id="ARBA00009370"/>
    </source>
</evidence>
<dbReference type="NCBIfam" id="TIGR02227">
    <property type="entry name" value="sigpep_I_bact"/>
    <property type="match status" value="1"/>
</dbReference>
<dbReference type="InterPro" id="IPR019533">
    <property type="entry name" value="Peptidase_S26"/>
</dbReference>
<keyword evidence="5 7" id="KW-0378">Hydrolase</keyword>
<dbReference type="InterPro" id="IPR019758">
    <property type="entry name" value="Pept_S26A_signal_pept_1_CS"/>
</dbReference>
<dbReference type="EMBL" id="ATHJ01000092">
    <property type="protein sequence ID" value="EPR39103.1"/>
    <property type="molecule type" value="Genomic_DNA"/>
</dbReference>
<feature type="active site" evidence="6">
    <location>
        <position position="107"/>
    </location>
</feature>
<dbReference type="PATRIC" id="fig|1121405.3.peg.2431"/>
<dbReference type="SUPFAM" id="SSF51306">
    <property type="entry name" value="LexA/Signal peptidase"/>
    <property type="match status" value="1"/>
</dbReference>
<gene>
    <name evidence="9" type="ORF">dsmv_2759</name>
</gene>
<keyword evidence="7" id="KW-0645">Protease</keyword>
<dbReference type="Gene3D" id="2.10.109.10">
    <property type="entry name" value="Umud Fragment, subunit A"/>
    <property type="match status" value="1"/>
</dbReference>
<evidence type="ECO:0000256" key="1">
    <source>
        <dbReference type="ARBA" id="ARBA00000677"/>
    </source>
</evidence>
<dbReference type="CDD" id="cd06530">
    <property type="entry name" value="S26_SPase_I"/>
    <property type="match status" value="1"/>
</dbReference>
<evidence type="ECO:0000313" key="10">
    <source>
        <dbReference type="Proteomes" id="UP000014977"/>
    </source>
</evidence>
<dbReference type="STRING" id="897.B2D07_11070"/>
<evidence type="ECO:0000256" key="7">
    <source>
        <dbReference type="RuleBase" id="RU362042"/>
    </source>
</evidence>
<comment type="similarity">
    <text evidence="2 7">Belongs to the peptidase S26 family.</text>
</comment>
<dbReference type="GO" id="GO:0009003">
    <property type="term" value="F:signal peptidase activity"/>
    <property type="evidence" value="ECO:0007669"/>
    <property type="project" value="UniProtKB-EC"/>
</dbReference>
<dbReference type="GO" id="GO:0016020">
    <property type="term" value="C:membrane"/>
    <property type="evidence" value="ECO:0007669"/>
    <property type="project" value="UniProtKB-SubCell"/>
</dbReference>
<dbReference type="EC" id="3.4.21.89" evidence="3 7"/>
<keyword evidence="7" id="KW-0812">Transmembrane</keyword>
<organism evidence="9 10">
    <name type="scientific">Desulfococcus multivorans DSM 2059</name>
    <dbReference type="NCBI Taxonomy" id="1121405"/>
    <lineage>
        <taxon>Bacteria</taxon>
        <taxon>Pseudomonadati</taxon>
        <taxon>Thermodesulfobacteriota</taxon>
        <taxon>Desulfobacteria</taxon>
        <taxon>Desulfobacterales</taxon>
        <taxon>Desulfococcaceae</taxon>
        <taxon>Desulfococcus</taxon>
    </lineage>
</organism>
<feature type="active site" evidence="6">
    <location>
        <position position="52"/>
    </location>
</feature>
<evidence type="ECO:0000259" key="8">
    <source>
        <dbReference type="Pfam" id="PF10502"/>
    </source>
</evidence>
<feature type="transmembrane region" description="Helical" evidence="7">
    <location>
        <begin position="27"/>
        <end position="46"/>
    </location>
</feature>
<dbReference type="PANTHER" id="PTHR43390:SF1">
    <property type="entry name" value="CHLOROPLAST PROCESSING PEPTIDASE"/>
    <property type="match status" value="1"/>
</dbReference>
<comment type="caution">
    <text evidence="9">The sequence shown here is derived from an EMBL/GenBank/DDBJ whole genome shotgun (WGS) entry which is preliminary data.</text>
</comment>
<keyword evidence="10" id="KW-1185">Reference proteome</keyword>
<sequence>MSLKIAPMTSEKENTVKKSSLRENIEAILIAVVLAMFIRTFVVQAFKIPSGSMKETLKIGDHILVNKFIYGIKVPFTDLTLVPVTDPERGDIIVFEFPEDPDKDFIKRVVGVEGDTIEIRNKRLRVNGAPAEYPQAIYTDPRSIPEGVQPRDYFGPVTVPEGALFVMGDNRDHSYDSRFWGFVDLKAVKGKAFMIYWSWDKENFGVRWSRLGDFLK</sequence>
<feature type="domain" description="Peptidase S26" evidence="8">
    <location>
        <begin position="22"/>
        <end position="197"/>
    </location>
</feature>
<dbReference type="PRINTS" id="PR00727">
    <property type="entry name" value="LEADERPTASE"/>
</dbReference>
<comment type="catalytic activity">
    <reaction evidence="1 7">
        <text>Cleavage of hydrophobic, N-terminal signal or leader sequences from secreted and periplasmic proteins.</text>
        <dbReference type="EC" id="3.4.21.89"/>
    </reaction>
</comment>
<keyword evidence="7" id="KW-1133">Transmembrane helix</keyword>
<evidence type="ECO:0000256" key="4">
    <source>
        <dbReference type="ARBA" id="ARBA00019232"/>
    </source>
</evidence>